<keyword evidence="2" id="KW-1003">Cell membrane</keyword>
<reference evidence="8 9" key="1">
    <citation type="submission" date="2023-04" db="EMBL/GenBank/DDBJ databases">
        <title>Genome of Basidiobolus ranarum AG-B5.</title>
        <authorList>
            <person name="Stajich J.E."/>
            <person name="Carter-House D."/>
            <person name="Gryganskyi A."/>
        </authorList>
    </citation>
    <scope>NUCLEOTIDE SEQUENCE [LARGE SCALE GENOMIC DNA]</scope>
    <source>
        <strain evidence="8 9">AG-B5</strain>
    </source>
</reference>
<dbReference type="PANTHER" id="PTHR34187">
    <property type="entry name" value="FGR18P"/>
    <property type="match status" value="1"/>
</dbReference>
<evidence type="ECO:0000313" key="9">
    <source>
        <dbReference type="Proteomes" id="UP001479436"/>
    </source>
</evidence>
<comment type="caution">
    <text evidence="8">The sequence shown here is derived from an EMBL/GenBank/DDBJ whole genome shotgun (WGS) entry which is preliminary data.</text>
</comment>
<evidence type="ECO:0000256" key="6">
    <source>
        <dbReference type="SAM" id="Phobius"/>
    </source>
</evidence>
<sequence>MATRHIPQETDPLLLRPREPSTQNQCWLSQCLDWESLVVDNNGSTARDQLGYERTYLAWIRFAIVLVSFGASMLCHSDEKSPHHFYPSLGDGSTFLISIFYLFIGIVTVLMALFSYLLIQYTHATTRLPIPPRQSMTILFTIIATTTTIVTVYVLYYESAQR</sequence>
<keyword evidence="9" id="KW-1185">Reference proteome</keyword>
<keyword evidence="4 6" id="KW-1133">Transmembrane helix</keyword>
<dbReference type="PANTHER" id="PTHR34187:SF2">
    <property type="entry name" value="DUF202 DOMAIN-CONTAINING PROTEIN"/>
    <property type="match status" value="1"/>
</dbReference>
<proteinExistence type="predicted"/>
<evidence type="ECO:0000259" key="7">
    <source>
        <dbReference type="Pfam" id="PF02656"/>
    </source>
</evidence>
<evidence type="ECO:0000256" key="5">
    <source>
        <dbReference type="ARBA" id="ARBA00023136"/>
    </source>
</evidence>
<evidence type="ECO:0000313" key="8">
    <source>
        <dbReference type="EMBL" id="KAK9704351.1"/>
    </source>
</evidence>
<accession>A0ABR2VWK0</accession>
<dbReference type="InterPro" id="IPR003807">
    <property type="entry name" value="DUF202"/>
</dbReference>
<evidence type="ECO:0000256" key="1">
    <source>
        <dbReference type="ARBA" id="ARBA00004651"/>
    </source>
</evidence>
<dbReference type="InterPro" id="IPR052053">
    <property type="entry name" value="IM_YidH-like"/>
</dbReference>
<evidence type="ECO:0000256" key="3">
    <source>
        <dbReference type="ARBA" id="ARBA00022692"/>
    </source>
</evidence>
<keyword evidence="3 6" id="KW-0812">Transmembrane</keyword>
<dbReference type="Pfam" id="PF02656">
    <property type="entry name" value="DUF202"/>
    <property type="match status" value="1"/>
</dbReference>
<feature type="transmembrane region" description="Helical" evidence="6">
    <location>
        <begin position="94"/>
        <end position="118"/>
    </location>
</feature>
<feature type="transmembrane region" description="Helical" evidence="6">
    <location>
        <begin position="56"/>
        <end position="74"/>
    </location>
</feature>
<feature type="domain" description="DUF202" evidence="7">
    <location>
        <begin position="49"/>
        <end position="117"/>
    </location>
</feature>
<evidence type="ECO:0000256" key="4">
    <source>
        <dbReference type="ARBA" id="ARBA00022989"/>
    </source>
</evidence>
<comment type="subcellular location">
    <subcellularLocation>
        <location evidence="1">Cell membrane</location>
        <topology evidence="1">Multi-pass membrane protein</topology>
    </subcellularLocation>
</comment>
<dbReference type="EMBL" id="JASJQH010007567">
    <property type="protein sequence ID" value="KAK9704351.1"/>
    <property type="molecule type" value="Genomic_DNA"/>
</dbReference>
<dbReference type="Proteomes" id="UP001479436">
    <property type="component" value="Unassembled WGS sequence"/>
</dbReference>
<keyword evidence="5 6" id="KW-0472">Membrane</keyword>
<organism evidence="8 9">
    <name type="scientific">Basidiobolus ranarum</name>
    <dbReference type="NCBI Taxonomy" id="34480"/>
    <lineage>
        <taxon>Eukaryota</taxon>
        <taxon>Fungi</taxon>
        <taxon>Fungi incertae sedis</taxon>
        <taxon>Zoopagomycota</taxon>
        <taxon>Entomophthoromycotina</taxon>
        <taxon>Basidiobolomycetes</taxon>
        <taxon>Basidiobolales</taxon>
        <taxon>Basidiobolaceae</taxon>
        <taxon>Basidiobolus</taxon>
    </lineage>
</organism>
<gene>
    <name evidence="8" type="ORF">K7432_010250</name>
</gene>
<name>A0ABR2VWK0_9FUNG</name>
<evidence type="ECO:0000256" key="2">
    <source>
        <dbReference type="ARBA" id="ARBA00022475"/>
    </source>
</evidence>
<feature type="transmembrane region" description="Helical" evidence="6">
    <location>
        <begin position="138"/>
        <end position="156"/>
    </location>
</feature>
<protein>
    <recommendedName>
        <fullName evidence="7">DUF202 domain-containing protein</fullName>
    </recommendedName>
</protein>